<protein>
    <submittedName>
        <fullName evidence="3">Thioesterase</fullName>
    </submittedName>
</protein>
<name>A0A3P1WU79_9ACTN</name>
<comment type="caution">
    <text evidence="3">The sequence shown here is derived from an EMBL/GenBank/DDBJ whole genome shotgun (WGS) entry which is preliminary data.</text>
</comment>
<dbReference type="GO" id="GO:0008610">
    <property type="term" value="P:lipid biosynthetic process"/>
    <property type="evidence" value="ECO:0007669"/>
    <property type="project" value="TreeGrafter"/>
</dbReference>
<evidence type="ECO:0000313" key="4">
    <source>
        <dbReference type="Proteomes" id="UP000280935"/>
    </source>
</evidence>
<dbReference type="RefSeq" id="WP_125227753.1">
    <property type="nucleotide sequence ID" value="NZ_RQYT01000012.1"/>
</dbReference>
<dbReference type="PANTHER" id="PTHR11487">
    <property type="entry name" value="THIOESTERASE"/>
    <property type="match status" value="1"/>
</dbReference>
<evidence type="ECO:0000313" key="3">
    <source>
        <dbReference type="EMBL" id="RRD49751.1"/>
    </source>
</evidence>
<dbReference type="Pfam" id="PF00975">
    <property type="entry name" value="Thioesterase"/>
    <property type="match status" value="1"/>
</dbReference>
<dbReference type="Gene3D" id="3.40.50.1820">
    <property type="entry name" value="alpha/beta hydrolase"/>
    <property type="match status" value="1"/>
</dbReference>
<dbReference type="OrthoDB" id="8480037at2"/>
<dbReference type="AlphaFoldDB" id="A0A3P1WU79"/>
<proteinExistence type="inferred from homology"/>
<evidence type="ECO:0000259" key="2">
    <source>
        <dbReference type="Pfam" id="PF00975"/>
    </source>
</evidence>
<comment type="similarity">
    <text evidence="1">Belongs to the thioesterase family.</text>
</comment>
<dbReference type="SUPFAM" id="SSF53474">
    <property type="entry name" value="alpha/beta-Hydrolases"/>
    <property type="match status" value="1"/>
</dbReference>
<reference evidence="3 4" key="1">
    <citation type="submission" date="2018-11" db="EMBL/GenBank/DDBJ databases">
        <title>Genomes From Bacteria Associated with the Canine Oral Cavity: a Test Case for Automated Genome-Based Taxonomic Assignment.</title>
        <authorList>
            <person name="Coil D.A."/>
            <person name="Jospin G."/>
            <person name="Darling A.E."/>
            <person name="Wallis C."/>
            <person name="Davis I.J."/>
            <person name="Harris S."/>
            <person name="Eisen J.A."/>
            <person name="Holcombe L.J."/>
            <person name="O'Flynn C."/>
        </authorList>
    </citation>
    <scope>NUCLEOTIDE SEQUENCE [LARGE SCALE GENOMIC DNA]</scope>
    <source>
        <strain evidence="3 4">OH2822_COT-296</strain>
    </source>
</reference>
<dbReference type="InterPro" id="IPR012223">
    <property type="entry name" value="TEII"/>
</dbReference>
<dbReference type="Proteomes" id="UP000280935">
    <property type="component" value="Unassembled WGS sequence"/>
</dbReference>
<dbReference type="PANTHER" id="PTHR11487:SF0">
    <property type="entry name" value="S-ACYL FATTY ACID SYNTHASE THIOESTERASE, MEDIUM CHAIN"/>
    <property type="match status" value="1"/>
</dbReference>
<accession>A0A3P1WU79</accession>
<feature type="domain" description="Thioesterase" evidence="2">
    <location>
        <begin position="23"/>
        <end position="249"/>
    </location>
</feature>
<dbReference type="EMBL" id="RQYT01000012">
    <property type="protein sequence ID" value="RRD49751.1"/>
    <property type="molecule type" value="Genomic_DNA"/>
</dbReference>
<dbReference type="InterPro" id="IPR001031">
    <property type="entry name" value="Thioesterase"/>
</dbReference>
<organism evidence="3 4">
    <name type="scientific">Arachnia propionica</name>
    <dbReference type="NCBI Taxonomy" id="1750"/>
    <lineage>
        <taxon>Bacteria</taxon>
        <taxon>Bacillati</taxon>
        <taxon>Actinomycetota</taxon>
        <taxon>Actinomycetes</taxon>
        <taxon>Propionibacteriales</taxon>
        <taxon>Propionibacteriaceae</taxon>
        <taxon>Arachnia</taxon>
    </lineage>
</organism>
<evidence type="ECO:0000256" key="1">
    <source>
        <dbReference type="ARBA" id="ARBA00007169"/>
    </source>
</evidence>
<gene>
    <name evidence="3" type="ORF">EII35_07010</name>
</gene>
<sequence length="266" mass="27885">MTDDVNSWLRGFTGAATADAPLLLLCPHAGAGATAYRGLAAALVRELEAYPAAGDSPAEVVVAHYPGRQDRSSIPAPGTVLGYAQGLLPETEDRIRAAAEPRPITILGHSMGGLIAYELARLLRRRALPVRLLVVSATHPPQLTEAVPQHPTDDEGLLEHLAGLEGTGVEVLRNPEVLSVVLPALKADYAAFDSYADDDSGSLDVPVLALGGWDDPGVTPAALRGWGARTTGPLNVVMFAGDHFFIKNAVGPVAARVAEEVDVLCR</sequence>
<dbReference type="InterPro" id="IPR029058">
    <property type="entry name" value="AB_hydrolase_fold"/>
</dbReference>